<evidence type="ECO:0000256" key="2">
    <source>
        <dbReference type="ARBA" id="ARBA00022857"/>
    </source>
</evidence>
<proteinExistence type="inferred from homology"/>
<protein>
    <recommendedName>
        <fullName evidence="6">Sorbose reductase SOU1</fullName>
    </recommendedName>
</protein>
<dbReference type="GO" id="GO:0050085">
    <property type="term" value="F:mannitol 2-dehydrogenase (NADP+) activity"/>
    <property type="evidence" value="ECO:0007669"/>
    <property type="project" value="UniProtKB-ARBA"/>
</dbReference>
<dbReference type="GO" id="GO:0050664">
    <property type="term" value="F:oxidoreductase activity, acting on NAD(P)H, oxygen as acceptor"/>
    <property type="evidence" value="ECO:0007669"/>
    <property type="project" value="TreeGrafter"/>
</dbReference>
<dbReference type="PANTHER" id="PTHR43008">
    <property type="entry name" value="BENZIL REDUCTASE"/>
    <property type="match status" value="1"/>
</dbReference>
<dbReference type="AlphaFoldDB" id="G3ASC3"/>
<dbReference type="InterPro" id="IPR002347">
    <property type="entry name" value="SDR_fam"/>
</dbReference>
<dbReference type="PRINTS" id="PR00080">
    <property type="entry name" value="SDRFAMILY"/>
</dbReference>
<accession>G3ASC3</accession>
<dbReference type="SUPFAM" id="SSF51735">
    <property type="entry name" value="NAD(P)-binding Rossmann-fold domains"/>
    <property type="match status" value="1"/>
</dbReference>
<dbReference type="InParanoid" id="G3ASC3"/>
<evidence type="ECO:0008006" key="6">
    <source>
        <dbReference type="Google" id="ProtNLM"/>
    </source>
</evidence>
<dbReference type="OrthoDB" id="1888931at2759"/>
<dbReference type="InterPro" id="IPR020904">
    <property type="entry name" value="Sc_DH/Rdtase_CS"/>
</dbReference>
<keyword evidence="3" id="KW-0560">Oxidoreductase</keyword>
<dbReference type="Gene3D" id="3.40.50.720">
    <property type="entry name" value="NAD(P)-binding Rossmann-like Domain"/>
    <property type="match status" value="1"/>
</dbReference>
<evidence type="ECO:0000256" key="1">
    <source>
        <dbReference type="ARBA" id="ARBA00006484"/>
    </source>
</evidence>
<comment type="similarity">
    <text evidence="1">Belongs to the short-chain dehydrogenases/reductases (SDR) family.</text>
</comment>
<dbReference type="Proteomes" id="UP000000709">
    <property type="component" value="Unassembled WGS sequence"/>
</dbReference>
<organism evidence="5">
    <name type="scientific">Spathaspora passalidarum (strain NRRL Y-27907 / 11-Y1)</name>
    <dbReference type="NCBI Taxonomy" id="619300"/>
    <lineage>
        <taxon>Eukaryota</taxon>
        <taxon>Fungi</taxon>
        <taxon>Dikarya</taxon>
        <taxon>Ascomycota</taxon>
        <taxon>Saccharomycotina</taxon>
        <taxon>Pichiomycetes</taxon>
        <taxon>Debaryomycetaceae</taxon>
        <taxon>Spathaspora</taxon>
    </lineage>
</organism>
<dbReference type="RefSeq" id="XP_007376696.1">
    <property type="nucleotide sequence ID" value="XM_007376634.1"/>
</dbReference>
<dbReference type="STRING" id="619300.G3ASC3"/>
<name>G3ASC3_SPAPN</name>
<evidence type="ECO:0000256" key="3">
    <source>
        <dbReference type="ARBA" id="ARBA00023002"/>
    </source>
</evidence>
<dbReference type="PANTHER" id="PTHR43008:SF13">
    <property type="entry name" value="L-XYLULOSE REDUCTASE-RELATED"/>
    <property type="match status" value="1"/>
</dbReference>
<dbReference type="GO" id="GO:0044281">
    <property type="term" value="P:small molecule metabolic process"/>
    <property type="evidence" value="ECO:0007669"/>
    <property type="project" value="UniProtKB-ARBA"/>
</dbReference>
<dbReference type="PRINTS" id="PR00081">
    <property type="entry name" value="GDHRDH"/>
</dbReference>
<dbReference type="EMBL" id="GL996504">
    <property type="protein sequence ID" value="EGW30663.1"/>
    <property type="molecule type" value="Genomic_DNA"/>
</dbReference>
<dbReference type="FunFam" id="3.40.50.720:FF:000090">
    <property type="entry name" value="NADP-dependent mannitol dehydrogenase"/>
    <property type="match status" value="1"/>
</dbReference>
<keyword evidence="5" id="KW-1185">Reference proteome</keyword>
<reference evidence="4 5" key="1">
    <citation type="journal article" date="2011" name="Proc. Natl. Acad. Sci. U.S.A.">
        <title>Comparative genomics of xylose-fermenting fungi for enhanced biofuel production.</title>
        <authorList>
            <person name="Wohlbach D.J."/>
            <person name="Kuo A."/>
            <person name="Sato T.K."/>
            <person name="Potts K.M."/>
            <person name="Salamov A.A."/>
            <person name="LaButti K.M."/>
            <person name="Sun H."/>
            <person name="Clum A."/>
            <person name="Pangilinan J.L."/>
            <person name="Lindquist E.A."/>
            <person name="Lucas S."/>
            <person name="Lapidus A."/>
            <person name="Jin M."/>
            <person name="Gunawan C."/>
            <person name="Balan V."/>
            <person name="Dale B.E."/>
            <person name="Jeffries T.W."/>
            <person name="Zinkel R."/>
            <person name="Barry K.W."/>
            <person name="Grigoriev I.V."/>
            <person name="Gasch A.P."/>
        </authorList>
    </citation>
    <scope>NUCLEOTIDE SEQUENCE [LARGE SCALE GENOMIC DNA]</scope>
    <source>
        <strain evidence="5">NRRL Y-27907 / 11-Y1</strain>
    </source>
</reference>
<dbReference type="GeneID" id="18874364"/>
<sequence>MAPTTTQETPIVSYISEEFTDELPRESPPKRHIMDLLSLKGKVAVVTGAYRGIGYAIAETYAEAGATVILVDYVDCTNEAVKLGLQHKVIAKAYQCDVSKSYDVDATIEAIEFDFGTIDIFVANAGIIWKTGNIVAEVNQDGSTWHKLMDVNLHGVYYCAQSIGKIFQRKGKGSFIITASMSGTIANVPMNLTPYNVSKAAVKHFAKSLAVEWAGFARVNSISPGYCDTGLNDHLSREYRGKMWSLIPAGREALPYEIASAYLYLASDAASYVTGSDFIIDGGYTCI</sequence>
<dbReference type="PROSITE" id="PS00061">
    <property type="entry name" value="ADH_SHORT"/>
    <property type="match status" value="1"/>
</dbReference>
<evidence type="ECO:0000313" key="5">
    <source>
        <dbReference type="Proteomes" id="UP000000709"/>
    </source>
</evidence>
<dbReference type="HOGENOM" id="CLU_010194_1_1_1"/>
<dbReference type="GO" id="GO:0005975">
    <property type="term" value="P:carbohydrate metabolic process"/>
    <property type="evidence" value="ECO:0007669"/>
    <property type="project" value="UniProtKB-ARBA"/>
</dbReference>
<dbReference type="InterPro" id="IPR036291">
    <property type="entry name" value="NAD(P)-bd_dom_sf"/>
</dbReference>
<dbReference type="KEGG" id="spaa:SPAPADRAFT_62532"/>
<gene>
    <name evidence="4" type="ORF">SPAPADRAFT_62532</name>
</gene>
<keyword evidence="2" id="KW-0521">NADP</keyword>
<dbReference type="eggNOG" id="KOG0725">
    <property type="taxonomic scope" value="Eukaryota"/>
</dbReference>
<evidence type="ECO:0000313" key="4">
    <source>
        <dbReference type="EMBL" id="EGW30663.1"/>
    </source>
</evidence>
<dbReference type="Pfam" id="PF13561">
    <property type="entry name" value="adh_short_C2"/>
    <property type="match status" value="1"/>
</dbReference>